<dbReference type="PANTHER" id="PTHR35332:SF2">
    <property type="entry name" value="REGULATION OF ENOLASE PROTEIN 1"/>
    <property type="match status" value="1"/>
</dbReference>
<dbReference type="PIRSF" id="PIRSF022704">
    <property type="entry name" value="UCP022704"/>
    <property type="match status" value="1"/>
</dbReference>
<sequence length="191" mass="21225">MFTQGSWLNPPENWSADGTQLCVTTDEKTDFWRKTSYGFIRDSGHFFGAEVAGDFTAHLHVAAQYSALYDQAGMMVRVDAQNWIKCGVEFSDGQLLLSSVLTLDKSDWAVSIAPAMPDGFWLRVTVAQGVIRVQYSTDGQRWPLLRLAPFPTASRYLVGPMCCTPERGGLKVVFSHFSIAPAQQKDLHDLS</sequence>
<dbReference type="RefSeq" id="WP_071080066.1">
    <property type="nucleotide sequence ID" value="NZ_LFKP01000014.1"/>
</dbReference>
<dbReference type="InterPro" id="IPR015987">
    <property type="entry name" value="UCP022704"/>
</dbReference>
<dbReference type="AlphaFoldDB" id="A0A1S1U1K5"/>
<dbReference type="Gene3D" id="2.60.120.200">
    <property type="match status" value="1"/>
</dbReference>
<dbReference type="EMBL" id="LFKP01000014">
    <property type="protein sequence ID" value="OHV94362.1"/>
    <property type="molecule type" value="Genomic_DNA"/>
</dbReference>
<dbReference type="Proteomes" id="UP000179840">
    <property type="component" value="Unassembled WGS sequence"/>
</dbReference>
<dbReference type="SUPFAM" id="SSF49899">
    <property type="entry name" value="Concanavalin A-like lectins/glucanases"/>
    <property type="match status" value="1"/>
</dbReference>
<organism evidence="1 2">
    <name type="scientific">Janthinobacterium lividum</name>
    <dbReference type="NCBI Taxonomy" id="29581"/>
    <lineage>
        <taxon>Bacteria</taxon>
        <taxon>Pseudomonadati</taxon>
        <taxon>Pseudomonadota</taxon>
        <taxon>Betaproteobacteria</taxon>
        <taxon>Burkholderiales</taxon>
        <taxon>Oxalobacteraceae</taxon>
        <taxon>Janthinobacterium</taxon>
    </lineage>
</organism>
<proteinExistence type="predicted"/>
<protein>
    <submittedName>
        <fullName evidence="1">Regulation of enolase 1</fullName>
    </submittedName>
</protein>
<comment type="caution">
    <text evidence="1">The sequence shown here is derived from an EMBL/GenBank/DDBJ whole genome shotgun (WGS) entry which is preliminary data.</text>
</comment>
<reference evidence="1 2" key="1">
    <citation type="submission" date="2015-06" db="EMBL/GenBank/DDBJ databases">
        <title>Draft genome sequencing of a biphenyl-degrading bacterium, Janthinobacterium lividum MEG1.</title>
        <authorList>
            <person name="Shimodaira J."/>
            <person name="Hatta T."/>
        </authorList>
    </citation>
    <scope>NUCLEOTIDE SEQUENCE [LARGE SCALE GENOMIC DNA]</scope>
    <source>
        <strain evidence="1 2">MEG1</strain>
    </source>
</reference>
<gene>
    <name evidence="1" type="ORF">AKG95_27895</name>
</gene>
<evidence type="ECO:0000313" key="2">
    <source>
        <dbReference type="Proteomes" id="UP000179840"/>
    </source>
</evidence>
<dbReference type="InterPro" id="IPR009784">
    <property type="entry name" value="DUF1349"/>
</dbReference>
<dbReference type="Pfam" id="PF07081">
    <property type="entry name" value="DUF1349"/>
    <property type="match status" value="1"/>
</dbReference>
<dbReference type="InterPro" id="IPR013320">
    <property type="entry name" value="ConA-like_dom_sf"/>
</dbReference>
<dbReference type="PANTHER" id="PTHR35332">
    <property type="entry name" value="REGULATION OF ENOLASE PROTEIN 1"/>
    <property type="match status" value="1"/>
</dbReference>
<name>A0A1S1U1K5_9BURK</name>
<evidence type="ECO:0000313" key="1">
    <source>
        <dbReference type="EMBL" id="OHV94362.1"/>
    </source>
</evidence>
<accession>A0A1S1U1K5</accession>